<organism evidence="1 2">
    <name type="scientific">Phytophthora infestans (strain T30-4)</name>
    <name type="common">Potato late blight agent</name>
    <dbReference type="NCBI Taxonomy" id="403677"/>
    <lineage>
        <taxon>Eukaryota</taxon>
        <taxon>Sar</taxon>
        <taxon>Stramenopiles</taxon>
        <taxon>Oomycota</taxon>
        <taxon>Peronosporomycetes</taxon>
        <taxon>Peronosporales</taxon>
        <taxon>Peronosporaceae</taxon>
        <taxon>Phytophthora</taxon>
    </lineage>
</organism>
<dbReference type="OrthoDB" id="6077919at2759"/>
<dbReference type="STRING" id="403677.D0MV64"/>
<dbReference type="EMBL" id="DS028119">
    <property type="protein sequence ID" value="EEY61060.1"/>
    <property type="molecule type" value="Genomic_DNA"/>
</dbReference>
<dbReference type="VEuPathDB" id="FungiDB:PITG_01303"/>
<dbReference type="eggNOG" id="KOG1721">
    <property type="taxonomic scope" value="Eukaryota"/>
</dbReference>
<evidence type="ECO:0000313" key="2">
    <source>
        <dbReference type="Proteomes" id="UP000006643"/>
    </source>
</evidence>
<sequence length="131" mass="14642">MKFHYGSTVKACLHPDLPAAQIQDQTQQVSVPPVVTMPQVMPPQFILRSPTSAEQWPVPSSTAPVFKPCASTCWPQQDTVQQHQVTLPYGHEIPLGIYSPTRSCSELFEDVWNSEMLDTLVNVLHDPTVRC</sequence>
<gene>
    <name evidence="1" type="ORF">PITG_01303</name>
</gene>
<keyword evidence="2" id="KW-1185">Reference proteome</keyword>
<dbReference type="RefSeq" id="XP_002907977.1">
    <property type="nucleotide sequence ID" value="XM_002907931.1"/>
</dbReference>
<dbReference type="HOGENOM" id="CLU_1931661_0_0_1"/>
<reference evidence="2" key="1">
    <citation type="journal article" date="2009" name="Nature">
        <title>Genome sequence and analysis of the Irish potato famine pathogen Phytophthora infestans.</title>
        <authorList>
            <consortium name="The Broad Institute Genome Sequencing Platform"/>
            <person name="Haas B.J."/>
            <person name="Kamoun S."/>
            <person name="Zody M.C."/>
            <person name="Jiang R.H."/>
            <person name="Handsaker R.E."/>
            <person name="Cano L.M."/>
            <person name="Grabherr M."/>
            <person name="Kodira C.D."/>
            <person name="Raffaele S."/>
            <person name="Torto-Alalibo T."/>
            <person name="Bozkurt T.O."/>
            <person name="Ah-Fong A.M."/>
            <person name="Alvarado L."/>
            <person name="Anderson V.L."/>
            <person name="Armstrong M.R."/>
            <person name="Avrova A."/>
            <person name="Baxter L."/>
            <person name="Beynon J."/>
            <person name="Boevink P.C."/>
            <person name="Bollmann S.R."/>
            <person name="Bos J.I."/>
            <person name="Bulone V."/>
            <person name="Cai G."/>
            <person name="Cakir C."/>
            <person name="Carrington J.C."/>
            <person name="Chawner M."/>
            <person name="Conti L."/>
            <person name="Costanzo S."/>
            <person name="Ewan R."/>
            <person name="Fahlgren N."/>
            <person name="Fischbach M.A."/>
            <person name="Fugelstad J."/>
            <person name="Gilroy E.M."/>
            <person name="Gnerre S."/>
            <person name="Green P.J."/>
            <person name="Grenville-Briggs L.J."/>
            <person name="Griffith J."/>
            <person name="Grunwald N.J."/>
            <person name="Horn K."/>
            <person name="Horner N.R."/>
            <person name="Hu C.H."/>
            <person name="Huitema E."/>
            <person name="Jeong D.H."/>
            <person name="Jones A.M."/>
            <person name="Jones J.D."/>
            <person name="Jones R.W."/>
            <person name="Karlsson E.K."/>
            <person name="Kunjeti S.G."/>
            <person name="Lamour K."/>
            <person name="Liu Z."/>
            <person name="Ma L."/>
            <person name="Maclean D."/>
            <person name="Chibucos M.C."/>
            <person name="McDonald H."/>
            <person name="McWalters J."/>
            <person name="Meijer H.J."/>
            <person name="Morgan W."/>
            <person name="Morris P.F."/>
            <person name="Munro C.A."/>
            <person name="O'Neill K."/>
            <person name="Ospina-Giraldo M."/>
            <person name="Pinzon A."/>
            <person name="Pritchard L."/>
            <person name="Ramsahoye B."/>
            <person name="Ren Q."/>
            <person name="Restrepo S."/>
            <person name="Roy S."/>
            <person name="Sadanandom A."/>
            <person name="Savidor A."/>
            <person name="Schornack S."/>
            <person name="Schwartz D.C."/>
            <person name="Schumann U.D."/>
            <person name="Schwessinger B."/>
            <person name="Seyer L."/>
            <person name="Sharpe T."/>
            <person name="Silvar C."/>
            <person name="Song J."/>
            <person name="Studholme D.J."/>
            <person name="Sykes S."/>
            <person name="Thines M."/>
            <person name="van de Vondervoort P.J."/>
            <person name="Phuntumart V."/>
            <person name="Wawra S."/>
            <person name="Weide R."/>
            <person name="Win J."/>
            <person name="Young C."/>
            <person name="Zhou S."/>
            <person name="Fry W."/>
            <person name="Meyers B.C."/>
            <person name="van West P."/>
            <person name="Ristaino J."/>
            <person name="Govers F."/>
            <person name="Birch P.R."/>
            <person name="Whisson S.C."/>
            <person name="Judelson H.S."/>
            <person name="Nusbaum C."/>
        </authorList>
    </citation>
    <scope>NUCLEOTIDE SEQUENCE [LARGE SCALE GENOMIC DNA]</scope>
    <source>
        <strain evidence="2">T30-4</strain>
    </source>
</reference>
<name>D0MV64_PHYIT</name>
<dbReference type="KEGG" id="pif:PITG_01303"/>
<protein>
    <submittedName>
        <fullName evidence="1">Uncharacterized protein</fullName>
    </submittedName>
</protein>
<proteinExistence type="predicted"/>
<dbReference type="InParanoid" id="D0MV64"/>
<dbReference type="GeneID" id="9479172"/>
<evidence type="ECO:0000313" key="1">
    <source>
        <dbReference type="EMBL" id="EEY61060.1"/>
    </source>
</evidence>
<dbReference type="AlphaFoldDB" id="D0MV64"/>
<accession>D0MV64</accession>
<dbReference type="Proteomes" id="UP000006643">
    <property type="component" value="Unassembled WGS sequence"/>
</dbReference>